<dbReference type="Gene3D" id="3.40.1670.10">
    <property type="entry name" value="UbiD C-terminal domain-like"/>
    <property type="match status" value="1"/>
</dbReference>
<dbReference type="Pfam" id="PF20695">
    <property type="entry name" value="UbiD_N"/>
    <property type="match status" value="1"/>
</dbReference>
<protein>
    <submittedName>
        <fullName evidence="5">3-octaprenyl-4-hydroxybenzoate carboxy-lyase</fullName>
        <ecNumber evidence="5">4.1.1.-</ecNumber>
    </submittedName>
</protein>
<evidence type="ECO:0000259" key="2">
    <source>
        <dbReference type="Pfam" id="PF01977"/>
    </source>
</evidence>
<dbReference type="InterPro" id="IPR049381">
    <property type="entry name" value="UbiD-like_C"/>
</dbReference>
<evidence type="ECO:0000259" key="4">
    <source>
        <dbReference type="Pfam" id="PF20696"/>
    </source>
</evidence>
<name>A0A3P4B5C9_9BURK</name>
<feature type="domain" description="3-octaprenyl-4-hydroxybenzoate carboxy-lyase-like N-terminal" evidence="3">
    <location>
        <begin position="22"/>
        <end position="95"/>
    </location>
</feature>
<evidence type="ECO:0000259" key="3">
    <source>
        <dbReference type="Pfam" id="PF20695"/>
    </source>
</evidence>
<dbReference type="Proteomes" id="UP000277294">
    <property type="component" value="Unassembled WGS sequence"/>
</dbReference>
<dbReference type="InterPro" id="IPR002830">
    <property type="entry name" value="UbiD"/>
</dbReference>
<evidence type="ECO:0000313" key="5">
    <source>
        <dbReference type="EMBL" id="VCU71504.1"/>
    </source>
</evidence>
<dbReference type="EMBL" id="UWPJ01000027">
    <property type="protein sequence ID" value="VCU71504.1"/>
    <property type="molecule type" value="Genomic_DNA"/>
</dbReference>
<organism evidence="5 6">
    <name type="scientific">Pigmentiphaga humi</name>
    <dbReference type="NCBI Taxonomy" id="2478468"/>
    <lineage>
        <taxon>Bacteria</taxon>
        <taxon>Pseudomonadati</taxon>
        <taxon>Pseudomonadota</taxon>
        <taxon>Betaproteobacteria</taxon>
        <taxon>Burkholderiales</taxon>
        <taxon>Alcaligenaceae</taxon>
        <taxon>Pigmentiphaga</taxon>
    </lineage>
</organism>
<dbReference type="InterPro" id="IPR048304">
    <property type="entry name" value="UbiD_Rift_dom"/>
</dbReference>
<keyword evidence="5" id="KW-0456">Lyase</keyword>
<dbReference type="GO" id="GO:0016831">
    <property type="term" value="F:carboxy-lyase activity"/>
    <property type="evidence" value="ECO:0007669"/>
    <property type="project" value="InterPro"/>
</dbReference>
<dbReference type="GO" id="GO:0005737">
    <property type="term" value="C:cytoplasm"/>
    <property type="evidence" value="ECO:0007669"/>
    <property type="project" value="TreeGrafter"/>
</dbReference>
<comment type="similarity">
    <text evidence="1">Belongs to the UbiD family.</text>
</comment>
<feature type="domain" description="3-octaprenyl-4-hydroxybenzoate carboxy-lyase-like C-terminal" evidence="4">
    <location>
        <begin position="314"/>
        <end position="434"/>
    </location>
</feature>
<dbReference type="Pfam" id="PF20696">
    <property type="entry name" value="UbiD_C"/>
    <property type="match status" value="1"/>
</dbReference>
<dbReference type="PANTHER" id="PTHR30108">
    <property type="entry name" value="3-OCTAPRENYL-4-HYDROXYBENZOATE CARBOXY-LYASE-RELATED"/>
    <property type="match status" value="1"/>
</dbReference>
<dbReference type="EC" id="4.1.1.-" evidence="5"/>
<accession>A0A3P4B5C9</accession>
<keyword evidence="6" id="KW-1185">Reference proteome</keyword>
<reference evidence="5 6" key="1">
    <citation type="submission" date="2018-10" db="EMBL/GenBank/DDBJ databases">
        <authorList>
            <person name="Criscuolo A."/>
        </authorList>
    </citation>
    <scope>NUCLEOTIDE SEQUENCE [LARGE SCALE GENOMIC DNA]</scope>
    <source>
        <strain evidence="5">DnA1</strain>
    </source>
</reference>
<dbReference type="OrthoDB" id="9809841at2"/>
<evidence type="ECO:0000313" key="6">
    <source>
        <dbReference type="Proteomes" id="UP000277294"/>
    </source>
</evidence>
<dbReference type="NCBIfam" id="TIGR00148">
    <property type="entry name" value="UbiD family decarboxylase"/>
    <property type="match status" value="1"/>
</dbReference>
<dbReference type="InterPro" id="IPR049383">
    <property type="entry name" value="UbiD-like_N"/>
</dbReference>
<sequence>MKKDMPDLNRFRLKSFLDSLRELPNAADEIDVRAEPVRLADVAAILHDNPKAVLFEQAGAAGHALIGNALASRTRMAHAFGVSPRELLPEILKRLRGRPEIVEIEREHAPVQEVVAMGDDVDLTRLPINLQHGLDGGPYISAAVDFAHDQASGWTNIGLRRLMVRGRRETGIDLVAPSDLRVILLASLAEKKHLPLSIVVGSHPIDYFAATMRLPVDELGLMAQLRGAPLPVVKCLTNDLRVPADAEWVIEGYLDAAGYTEPEGPYGEFLGYYGGVKINPVFRVTAITRRKDAVFQTLTIGGSAMSSTDTAQLCALRTEVLAWRALESAVRDVRGIYAPPAAGGVYNLRVALQQRVPGEARNAIAAVFASVANVKNVFVVDPDIDIFSDEQIEWALGTRFQPERDLVVQGGFRTLPLDPSLDDDATTGSKAGFDLTWTFGASSRMEATTPVPPRYEGRRFESVRDALADGPKFFEDLMAAVDSGDGGDVVRALEDLRSEGTLTRDTERGRYALRGPAGE</sequence>
<proteinExistence type="inferred from homology"/>
<gene>
    <name evidence="5" type="primary">ubiD_5</name>
    <name evidence="5" type="ORF">PIGHUM_03589</name>
</gene>
<dbReference type="PANTHER" id="PTHR30108:SF21">
    <property type="entry name" value="4-HYDROXYBENZOATE DECARBOXYLASE"/>
    <property type="match status" value="1"/>
</dbReference>
<feature type="domain" description="3-octaprenyl-4-hydroxybenzoate carboxy-lyase-like Rift-related" evidence="2">
    <location>
        <begin position="104"/>
        <end position="301"/>
    </location>
</feature>
<dbReference type="SUPFAM" id="SSF50475">
    <property type="entry name" value="FMN-binding split barrel"/>
    <property type="match status" value="1"/>
</dbReference>
<evidence type="ECO:0000256" key="1">
    <source>
        <dbReference type="ARBA" id="ARBA00010021"/>
    </source>
</evidence>
<dbReference type="Pfam" id="PF01977">
    <property type="entry name" value="UbiD"/>
    <property type="match status" value="1"/>
</dbReference>
<dbReference type="SUPFAM" id="SSF143968">
    <property type="entry name" value="UbiD C-terminal domain-like"/>
    <property type="match status" value="1"/>
</dbReference>
<dbReference type="AlphaFoldDB" id="A0A3P4B5C9"/>